<gene>
    <name evidence="15" type="primary">LOC115476747</name>
</gene>
<feature type="domain" description="C2H2-type" evidence="13">
    <location>
        <begin position="499"/>
        <end position="526"/>
    </location>
</feature>
<dbReference type="Gene3D" id="3.30.710.10">
    <property type="entry name" value="Potassium Channel Kv1.1, Chain A"/>
    <property type="match status" value="1"/>
</dbReference>
<dbReference type="GeneID" id="115476747"/>
<evidence type="ECO:0000256" key="2">
    <source>
        <dbReference type="ARBA" id="ARBA00006991"/>
    </source>
</evidence>
<feature type="compositionally biased region" description="Polar residues" evidence="11">
    <location>
        <begin position="249"/>
        <end position="270"/>
    </location>
</feature>
<dbReference type="Gene3D" id="3.30.160.60">
    <property type="entry name" value="Classic Zinc Finger"/>
    <property type="match status" value="5"/>
</dbReference>
<keyword evidence="8" id="KW-0804">Transcription</keyword>
<dbReference type="FunFam" id="3.30.160.60:FF:000553">
    <property type="entry name" value="Zinc finger and BTB domain-containing protein 16"/>
    <property type="match status" value="1"/>
</dbReference>
<proteinExistence type="inferred from homology"/>
<evidence type="ECO:0000256" key="1">
    <source>
        <dbReference type="ARBA" id="ARBA00004123"/>
    </source>
</evidence>
<keyword evidence="14" id="KW-1185">Reference proteome</keyword>
<feature type="domain" description="BTB" evidence="12">
    <location>
        <begin position="29"/>
        <end position="98"/>
    </location>
</feature>
<keyword evidence="6" id="KW-0862">Zinc</keyword>
<keyword evidence="4" id="KW-0677">Repeat</keyword>
<dbReference type="SMART" id="SM00225">
    <property type="entry name" value="BTB"/>
    <property type="match status" value="1"/>
</dbReference>
<evidence type="ECO:0000256" key="10">
    <source>
        <dbReference type="PROSITE-ProRule" id="PRU00042"/>
    </source>
</evidence>
<keyword evidence="9" id="KW-0539">Nucleus</keyword>
<dbReference type="PROSITE" id="PS50157">
    <property type="entry name" value="ZINC_FINGER_C2H2_2"/>
    <property type="match status" value="7"/>
</dbReference>
<evidence type="ECO:0000256" key="9">
    <source>
        <dbReference type="ARBA" id="ARBA00023242"/>
    </source>
</evidence>
<reference evidence="15" key="1">
    <citation type="submission" date="2025-08" db="UniProtKB">
        <authorList>
            <consortium name="RefSeq"/>
        </authorList>
    </citation>
    <scope>IDENTIFICATION</scope>
</reference>
<dbReference type="GO" id="GO:0003677">
    <property type="term" value="F:DNA binding"/>
    <property type="evidence" value="ECO:0007669"/>
    <property type="project" value="UniProtKB-KW"/>
</dbReference>
<dbReference type="SUPFAM" id="SSF57667">
    <property type="entry name" value="beta-beta-alpha zinc fingers"/>
    <property type="match status" value="4"/>
</dbReference>
<feature type="domain" description="C2H2-type" evidence="13">
    <location>
        <begin position="435"/>
        <end position="462"/>
    </location>
</feature>
<dbReference type="SMART" id="SM00355">
    <property type="entry name" value="ZnF_C2H2"/>
    <property type="match status" value="7"/>
</dbReference>
<dbReference type="GO" id="GO:0005634">
    <property type="term" value="C:nucleus"/>
    <property type="evidence" value="ECO:0007669"/>
    <property type="project" value="UniProtKB-SubCell"/>
</dbReference>
<dbReference type="InterPro" id="IPR000210">
    <property type="entry name" value="BTB/POZ_dom"/>
</dbReference>
<keyword evidence="5 10" id="KW-0863">Zinc-finger</keyword>
<feature type="domain" description="C2H2-type" evidence="13">
    <location>
        <begin position="583"/>
        <end position="610"/>
    </location>
</feature>
<feature type="domain" description="C2H2-type" evidence="13">
    <location>
        <begin position="527"/>
        <end position="554"/>
    </location>
</feature>
<evidence type="ECO:0000256" key="5">
    <source>
        <dbReference type="ARBA" id="ARBA00022771"/>
    </source>
</evidence>
<dbReference type="InterPro" id="IPR013087">
    <property type="entry name" value="Znf_C2H2_type"/>
</dbReference>
<dbReference type="AlphaFoldDB" id="A0A6P7YPI1"/>
<evidence type="ECO:0000259" key="13">
    <source>
        <dbReference type="PROSITE" id="PS50157"/>
    </source>
</evidence>
<dbReference type="PROSITE" id="PS50097">
    <property type="entry name" value="BTB"/>
    <property type="match status" value="1"/>
</dbReference>
<dbReference type="InterPro" id="IPR011333">
    <property type="entry name" value="SKP1/BTB/POZ_sf"/>
</dbReference>
<evidence type="ECO:0000256" key="4">
    <source>
        <dbReference type="ARBA" id="ARBA00022737"/>
    </source>
</evidence>
<evidence type="ECO:0000256" key="11">
    <source>
        <dbReference type="SAM" id="MobiDB-lite"/>
    </source>
</evidence>
<dbReference type="GO" id="GO:0008270">
    <property type="term" value="F:zinc ion binding"/>
    <property type="evidence" value="ECO:0007669"/>
    <property type="project" value="UniProtKB-KW"/>
</dbReference>
<dbReference type="FunFam" id="3.30.160.60:FF:002171">
    <property type="entry name" value="Zinc finger and BTB domain-containing protein 16"/>
    <property type="match status" value="1"/>
</dbReference>
<dbReference type="PANTHER" id="PTHR24394">
    <property type="entry name" value="ZINC FINGER PROTEIN"/>
    <property type="match status" value="1"/>
</dbReference>
<feature type="domain" description="C2H2-type" evidence="13">
    <location>
        <begin position="555"/>
        <end position="582"/>
    </location>
</feature>
<dbReference type="InterPro" id="IPR036236">
    <property type="entry name" value="Znf_C2H2_sf"/>
</dbReference>
<evidence type="ECO:0000256" key="7">
    <source>
        <dbReference type="ARBA" id="ARBA00023015"/>
    </source>
</evidence>
<feature type="domain" description="C2H2-type" evidence="13">
    <location>
        <begin position="405"/>
        <end position="432"/>
    </location>
</feature>
<dbReference type="GO" id="GO:0000981">
    <property type="term" value="F:DNA-binding transcription factor activity, RNA polymerase II-specific"/>
    <property type="evidence" value="ECO:0007669"/>
    <property type="project" value="TreeGrafter"/>
</dbReference>
<comment type="subcellular location">
    <subcellularLocation>
        <location evidence="1">Nucleus</location>
    </subcellularLocation>
</comment>
<keyword evidence="7" id="KW-0805">Transcription regulation</keyword>
<dbReference type="RefSeq" id="XP_030069177.1">
    <property type="nucleotide sequence ID" value="XM_030213317.1"/>
</dbReference>
<dbReference type="Proteomes" id="UP000515156">
    <property type="component" value="Chromosome 8"/>
</dbReference>
<feature type="domain" description="C2H2-type" evidence="13">
    <location>
        <begin position="611"/>
        <end position="638"/>
    </location>
</feature>
<organism evidence="14 15">
    <name type="scientific">Microcaecilia unicolor</name>
    <dbReference type="NCBI Taxonomy" id="1415580"/>
    <lineage>
        <taxon>Eukaryota</taxon>
        <taxon>Metazoa</taxon>
        <taxon>Chordata</taxon>
        <taxon>Craniata</taxon>
        <taxon>Vertebrata</taxon>
        <taxon>Euteleostomi</taxon>
        <taxon>Amphibia</taxon>
        <taxon>Gymnophiona</taxon>
        <taxon>Siphonopidae</taxon>
        <taxon>Microcaecilia</taxon>
    </lineage>
</organism>
<dbReference type="Pfam" id="PF00096">
    <property type="entry name" value="zf-C2H2"/>
    <property type="match status" value="2"/>
</dbReference>
<evidence type="ECO:0000256" key="6">
    <source>
        <dbReference type="ARBA" id="ARBA00022833"/>
    </source>
</evidence>
<comment type="similarity">
    <text evidence="2">Belongs to the krueppel C2H2-type zinc-finger protein family.</text>
</comment>
<evidence type="ECO:0000256" key="3">
    <source>
        <dbReference type="ARBA" id="ARBA00022723"/>
    </source>
</evidence>
<dbReference type="Pfam" id="PF13912">
    <property type="entry name" value="zf-C2H2_6"/>
    <property type="match status" value="2"/>
</dbReference>
<sequence>MNQVKLWNPYHSSLLLQKANEMRLSEMFCDVHIKVGHQDFHAHSLVLACASRTFQALFQGHSSRAQDHTKHYNLDFLTGKTFQQILEYSYTESLEARVEDLSSILAAAEALEMEFLASECLKSLGSLSSQSQKIKAKVLGNPTADILLKKEADSNSLIGKSTEFNRSPCQESHSNPVNGIVQGQKWYPTTLVRTESDNLSKASLIESSGSLLANGHEKVNKMAFNLIDSNTHPASPSKRKVDSEDPITADNTSSMVEETENSHNFGNSSFKTRDSVITSATTTTMHQNSQIPENRARHWSPEMIWGSDGMVALKSNQSFQPAVPLVSYQLRAFPPSFPMMSPPHTTLSSSVGFPGCVNPFPKGLLHSEHGSRKDLTESSMREVVNDNGGTTMEVQLMKQPKVQDITCHFCGRCFLDTLHLRLHLHSHACNRNWPRSCPRCGVLFSSEEELKIHNRSHTKGNFAASSSFSIDHCTMYGKNLSSHNAQQEHITTHTGGWGYRCAECDTEFPSQTALRKHLRTHAGNHHYECEFCGRYFRDEILLKNHKRVHAGEKPYECNRCGKKFSLKHQLETHLRVHTGEKPFECNLCHQRSRDYSAMIKHLRTHNGAAPYRCTVCLEFCPSLSAMQKHMKSHRMEEIPANWSIEKTYLYTYSS</sequence>
<evidence type="ECO:0000259" key="12">
    <source>
        <dbReference type="PROSITE" id="PS50097"/>
    </source>
</evidence>
<dbReference type="PANTHER" id="PTHR24394:SF48">
    <property type="entry name" value="ZINC FINGER PROTEIN 771"/>
    <property type="match status" value="1"/>
</dbReference>
<dbReference type="KEGG" id="muo:115476747"/>
<dbReference type="Pfam" id="PF00651">
    <property type="entry name" value="BTB"/>
    <property type="match status" value="1"/>
</dbReference>
<accession>A0A6P7YPI1</accession>
<dbReference type="SUPFAM" id="SSF54695">
    <property type="entry name" value="POZ domain"/>
    <property type="match status" value="1"/>
</dbReference>
<feature type="region of interest" description="Disordered" evidence="11">
    <location>
        <begin position="230"/>
        <end position="270"/>
    </location>
</feature>
<dbReference type="InParanoid" id="A0A6P7YPI1"/>
<keyword evidence="3" id="KW-0479">Metal-binding</keyword>
<protein>
    <submittedName>
        <fullName evidence="15">Zinc finger and BTB domain-containing protein 16-A-like</fullName>
    </submittedName>
</protein>
<evidence type="ECO:0000313" key="15">
    <source>
        <dbReference type="RefSeq" id="XP_030069177.1"/>
    </source>
</evidence>
<dbReference type="PROSITE" id="PS00028">
    <property type="entry name" value="ZINC_FINGER_C2H2_1"/>
    <property type="match status" value="6"/>
</dbReference>
<evidence type="ECO:0000256" key="8">
    <source>
        <dbReference type="ARBA" id="ARBA00023163"/>
    </source>
</evidence>
<evidence type="ECO:0000313" key="14">
    <source>
        <dbReference type="Proteomes" id="UP000515156"/>
    </source>
</evidence>
<name>A0A6P7YPI1_9AMPH</name>
<dbReference type="OrthoDB" id="8922241at2759"/>